<dbReference type="Gene3D" id="1.50.10.20">
    <property type="match status" value="1"/>
</dbReference>
<name>A0ABY7DAM1_MYAAR</name>
<dbReference type="InterPro" id="IPR019742">
    <property type="entry name" value="MacrogloblnA2_CS"/>
</dbReference>
<dbReference type="EMBL" id="CP111012">
    <property type="protein sequence ID" value="WAQ93983.1"/>
    <property type="molecule type" value="Genomic_DNA"/>
</dbReference>
<dbReference type="SUPFAM" id="SSF49410">
    <property type="entry name" value="Alpha-macroglobulin receptor domain"/>
    <property type="match status" value="1"/>
</dbReference>
<dbReference type="Pfam" id="PF07677">
    <property type="entry name" value="A2M_recep"/>
    <property type="match status" value="1"/>
</dbReference>
<dbReference type="Pfam" id="PF07678">
    <property type="entry name" value="TED_complement"/>
    <property type="match status" value="1"/>
</dbReference>
<dbReference type="Gene3D" id="2.20.130.20">
    <property type="match status" value="1"/>
</dbReference>
<sequence length="712" mass="78547">QNGAAVISATVPDTITSWYATAFSVNALSGLGITDGPSKFTTFRPFFVSLNLPYSVVRGEQVVLQSNIFNYMGQDLDVTVTLDKSDDFDVIQNKSGHVTYQSMDVVTQIHVKAGAAASVFVPIVPRIVGQAEISVKAQSPFSADGVKRQLKVEAEGKKMHYNVPLLISELNPTDVVLAFPDNLVPDSQKIQVAAIGDIMGPTVKNLKSLLRLPTGCGEQTMTSFAPDVFVYNYLQASNQLTPEIADMAKHYMNRGYQRELTFQRSDGSFSIWGQQDYQGSMLTAFVLKSFSQAHRHIFVSDNMLRTATTWISYNQNSDGSFRSVGAVHSTSLQNEYRLTNIAAKARGFLELHLANLNHQSNVELINDTYDLAITAYALAKAGSVRSFDAYTKLKSRATTTKDGKMFWRIPRTQYTYSYWESFYARESPLSVEATAYALLYLVQTRQLSEGMPLVKWLVTQRNSLGGFTSTQDTVIGLEALSAFGYVTTANLDLNIDVNGVHYSKSMHVTKQEAMVMKLLDVPSSAIPAFRPHGAHTTPANSPLPSISLEAHGHGSALVQVSVSFNVETEPAAPAFNLTSEVVQESLHSIVVKTCARYLYSLYHGPGMAVVEIDMPTGFEADLESKNSDISLSKKSEIRDQKTVVLYYDEIGPYGDTCSYVEMIRSDLVANLKPAPVRVFDYYEPERFKALAFYESSVLRDSSFCDICADCGC</sequence>
<protein>
    <submittedName>
        <fullName evidence="9">CD109-like protein</fullName>
    </submittedName>
</protein>
<dbReference type="Gene3D" id="2.60.40.10">
    <property type="entry name" value="Immunoglobulins"/>
    <property type="match status" value="1"/>
</dbReference>
<evidence type="ECO:0000256" key="3">
    <source>
        <dbReference type="ARBA" id="ARBA00022729"/>
    </source>
</evidence>
<keyword evidence="6" id="KW-1015">Disulfide bond</keyword>
<dbReference type="SMART" id="SM01361">
    <property type="entry name" value="A2M_recep"/>
    <property type="match status" value="1"/>
</dbReference>
<keyword evidence="10" id="KW-1185">Reference proteome</keyword>
<keyword evidence="2" id="KW-0646">Protease inhibitor</keyword>
<feature type="domain" description="Alpha-2-macroglobulin" evidence="7">
    <location>
        <begin position="2"/>
        <end position="82"/>
    </location>
</feature>
<reference evidence="9" key="1">
    <citation type="submission" date="2022-11" db="EMBL/GenBank/DDBJ databases">
        <title>Centuries of genome instability and evolution in soft-shell clam transmissible cancer (bioRxiv).</title>
        <authorList>
            <person name="Hart S.F.M."/>
            <person name="Yonemitsu M.A."/>
            <person name="Giersch R.M."/>
            <person name="Beal B.F."/>
            <person name="Arriagada G."/>
            <person name="Davis B.W."/>
            <person name="Ostrander E.A."/>
            <person name="Goff S.P."/>
            <person name="Metzger M.J."/>
        </authorList>
    </citation>
    <scope>NUCLEOTIDE SEQUENCE</scope>
    <source>
        <strain evidence="9">MELC-2E11</strain>
        <tissue evidence="9">Siphon/mantle</tissue>
    </source>
</reference>
<evidence type="ECO:0000313" key="10">
    <source>
        <dbReference type="Proteomes" id="UP001164746"/>
    </source>
</evidence>
<dbReference type="PANTHER" id="PTHR11412:SF136">
    <property type="entry name" value="CD109 ANTIGEN"/>
    <property type="match status" value="1"/>
</dbReference>
<dbReference type="InterPro" id="IPR047565">
    <property type="entry name" value="Alpha-macroglob_thiol-ester_cl"/>
</dbReference>
<gene>
    <name evidence="9" type="ORF">MAR_006454</name>
</gene>
<evidence type="ECO:0000256" key="4">
    <source>
        <dbReference type="ARBA" id="ARBA00022900"/>
    </source>
</evidence>
<dbReference type="SMART" id="SM01360">
    <property type="entry name" value="A2M"/>
    <property type="match status" value="1"/>
</dbReference>
<dbReference type="SMART" id="SM01419">
    <property type="entry name" value="Thiol-ester_cl"/>
    <property type="match status" value="1"/>
</dbReference>
<accession>A0ABY7DAM1</accession>
<dbReference type="SUPFAM" id="SSF81296">
    <property type="entry name" value="E set domains"/>
    <property type="match status" value="1"/>
</dbReference>
<dbReference type="Proteomes" id="UP001164746">
    <property type="component" value="Chromosome 1"/>
</dbReference>
<dbReference type="Gene3D" id="2.60.120.1540">
    <property type="match status" value="1"/>
</dbReference>
<dbReference type="InterPro" id="IPR050473">
    <property type="entry name" value="A2M/Complement_sys"/>
</dbReference>
<keyword evidence="3" id="KW-0732">Signal</keyword>
<feature type="domain" description="Alpha-macroglobulin receptor-binding" evidence="8">
    <location>
        <begin position="605"/>
        <end position="693"/>
    </location>
</feature>
<dbReference type="InterPro" id="IPR036595">
    <property type="entry name" value="A-macroglobulin_rcpt-bd_sf"/>
</dbReference>
<feature type="non-terminal residue" evidence="9">
    <location>
        <position position="1"/>
    </location>
</feature>
<evidence type="ECO:0000256" key="5">
    <source>
        <dbReference type="ARBA" id="ARBA00022966"/>
    </source>
</evidence>
<dbReference type="PANTHER" id="PTHR11412">
    <property type="entry name" value="MACROGLOBULIN / COMPLEMENT"/>
    <property type="match status" value="1"/>
</dbReference>
<dbReference type="SUPFAM" id="SSF48239">
    <property type="entry name" value="Terpenoid cyclases/Protein prenyltransferases"/>
    <property type="match status" value="1"/>
</dbReference>
<comment type="similarity">
    <text evidence="1">Belongs to the protease inhibitor I39 (alpha-2-macroglobulin) family.</text>
</comment>
<evidence type="ECO:0000259" key="7">
    <source>
        <dbReference type="SMART" id="SM01360"/>
    </source>
</evidence>
<keyword evidence="5" id="KW-0882">Thioester bond</keyword>
<dbReference type="InterPro" id="IPR009048">
    <property type="entry name" value="A-macroglobulin_rcpt-bd"/>
</dbReference>
<dbReference type="Pfam" id="PF00207">
    <property type="entry name" value="A2M"/>
    <property type="match status" value="1"/>
</dbReference>
<evidence type="ECO:0000256" key="2">
    <source>
        <dbReference type="ARBA" id="ARBA00022690"/>
    </source>
</evidence>
<dbReference type="Gene3D" id="2.60.40.690">
    <property type="entry name" value="Alpha-macroglobulin, receptor-binding domain"/>
    <property type="match status" value="1"/>
</dbReference>
<dbReference type="PROSITE" id="PS00477">
    <property type="entry name" value="ALPHA_2_MACROGLOBULIN"/>
    <property type="match status" value="1"/>
</dbReference>
<proteinExistence type="inferred from homology"/>
<dbReference type="InterPro" id="IPR014756">
    <property type="entry name" value="Ig_E-set"/>
</dbReference>
<dbReference type="InterPro" id="IPR013783">
    <property type="entry name" value="Ig-like_fold"/>
</dbReference>
<dbReference type="InterPro" id="IPR011626">
    <property type="entry name" value="Alpha-macroglobulin_TED"/>
</dbReference>
<organism evidence="9 10">
    <name type="scientific">Mya arenaria</name>
    <name type="common">Soft-shell clam</name>
    <dbReference type="NCBI Taxonomy" id="6604"/>
    <lineage>
        <taxon>Eukaryota</taxon>
        <taxon>Metazoa</taxon>
        <taxon>Spiralia</taxon>
        <taxon>Lophotrochozoa</taxon>
        <taxon>Mollusca</taxon>
        <taxon>Bivalvia</taxon>
        <taxon>Autobranchia</taxon>
        <taxon>Heteroconchia</taxon>
        <taxon>Euheterodonta</taxon>
        <taxon>Imparidentia</taxon>
        <taxon>Neoheterodontei</taxon>
        <taxon>Myida</taxon>
        <taxon>Myoidea</taxon>
        <taxon>Myidae</taxon>
        <taxon>Mya</taxon>
    </lineage>
</organism>
<evidence type="ECO:0000259" key="8">
    <source>
        <dbReference type="SMART" id="SM01361"/>
    </source>
</evidence>
<evidence type="ECO:0000256" key="1">
    <source>
        <dbReference type="ARBA" id="ARBA00010952"/>
    </source>
</evidence>
<dbReference type="InterPro" id="IPR008930">
    <property type="entry name" value="Terpenoid_cyclase/PrenylTrfase"/>
</dbReference>
<dbReference type="InterPro" id="IPR001599">
    <property type="entry name" value="Macroglobln_a2"/>
</dbReference>
<evidence type="ECO:0000313" key="9">
    <source>
        <dbReference type="EMBL" id="WAQ93983.1"/>
    </source>
</evidence>
<keyword evidence="4" id="KW-0722">Serine protease inhibitor</keyword>
<evidence type="ECO:0000256" key="6">
    <source>
        <dbReference type="ARBA" id="ARBA00023157"/>
    </source>
</evidence>